<dbReference type="EMBL" id="JAXQNO010000019">
    <property type="protein sequence ID" value="KAK4774833.1"/>
    <property type="molecule type" value="Genomic_DNA"/>
</dbReference>
<evidence type="ECO:0000313" key="1">
    <source>
        <dbReference type="EMBL" id="KAK4774833.1"/>
    </source>
</evidence>
<gene>
    <name evidence="1" type="ORF">SAY86_009768</name>
</gene>
<dbReference type="AlphaFoldDB" id="A0AAN7L2A2"/>
<comment type="caution">
    <text evidence="1">The sequence shown here is derived from an EMBL/GenBank/DDBJ whole genome shotgun (WGS) entry which is preliminary data.</text>
</comment>
<sequence>MLGVLGMDEHRITQLQVSAGGGFAIGDVKPLLEAEELVPMDMACMLPLIYYDDAPFKVAKVVELALSINIIPP</sequence>
<organism evidence="1 2">
    <name type="scientific">Trapa natans</name>
    <name type="common">Water chestnut</name>
    <dbReference type="NCBI Taxonomy" id="22666"/>
    <lineage>
        <taxon>Eukaryota</taxon>
        <taxon>Viridiplantae</taxon>
        <taxon>Streptophyta</taxon>
        <taxon>Embryophyta</taxon>
        <taxon>Tracheophyta</taxon>
        <taxon>Spermatophyta</taxon>
        <taxon>Magnoliopsida</taxon>
        <taxon>eudicotyledons</taxon>
        <taxon>Gunneridae</taxon>
        <taxon>Pentapetalae</taxon>
        <taxon>rosids</taxon>
        <taxon>malvids</taxon>
        <taxon>Myrtales</taxon>
        <taxon>Lythraceae</taxon>
        <taxon>Trapa</taxon>
    </lineage>
</organism>
<keyword evidence="2" id="KW-1185">Reference proteome</keyword>
<accession>A0AAN7L2A2</accession>
<dbReference type="Proteomes" id="UP001346149">
    <property type="component" value="Unassembled WGS sequence"/>
</dbReference>
<name>A0AAN7L2A2_TRANT</name>
<reference evidence="1 2" key="1">
    <citation type="journal article" date="2023" name="Hortic Res">
        <title>Pangenome of water caltrop reveals structural variations and asymmetric subgenome divergence after allopolyploidization.</title>
        <authorList>
            <person name="Zhang X."/>
            <person name="Chen Y."/>
            <person name="Wang L."/>
            <person name="Yuan Y."/>
            <person name="Fang M."/>
            <person name="Shi L."/>
            <person name="Lu R."/>
            <person name="Comes H.P."/>
            <person name="Ma Y."/>
            <person name="Chen Y."/>
            <person name="Huang G."/>
            <person name="Zhou Y."/>
            <person name="Zheng Z."/>
            <person name="Qiu Y."/>
        </authorList>
    </citation>
    <scope>NUCLEOTIDE SEQUENCE [LARGE SCALE GENOMIC DNA]</scope>
    <source>
        <strain evidence="1">F231</strain>
    </source>
</reference>
<proteinExistence type="predicted"/>
<evidence type="ECO:0000313" key="2">
    <source>
        <dbReference type="Proteomes" id="UP001346149"/>
    </source>
</evidence>
<protein>
    <submittedName>
        <fullName evidence="1">Uncharacterized protein</fullName>
    </submittedName>
</protein>